<dbReference type="EMBL" id="VBOX01000002">
    <property type="protein sequence ID" value="TMQ67053.1"/>
    <property type="molecule type" value="Genomic_DNA"/>
</dbReference>
<keyword evidence="3 9" id="KW-0479">Metal-binding</keyword>
<dbReference type="GO" id="GO:0005524">
    <property type="term" value="F:ATP binding"/>
    <property type="evidence" value="ECO:0007669"/>
    <property type="project" value="UniProtKB-UniRule"/>
</dbReference>
<dbReference type="GO" id="GO:0005737">
    <property type="term" value="C:cytoplasm"/>
    <property type="evidence" value="ECO:0007669"/>
    <property type="project" value="TreeGrafter"/>
</dbReference>
<dbReference type="InterPro" id="IPR036676">
    <property type="entry name" value="PurM-like_C_sf"/>
</dbReference>
<dbReference type="Proteomes" id="UP000317366">
    <property type="component" value="Unassembled WGS sequence"/>
</dbReference>
<dbReference type="NCBIfam" id="NF002098">
    <property type="entry name" value="PRK00943.1"/>
    <property type="match status" value="1"/>
</dbReference>
<feature type="binding site" evidence="9">
    <location>
        <position position="94"/>
    </location>
    <ligand>
        <name>Mg(2+)</name>
        <dbReference type="ChEBI" id="CHEBI:18420"/>
    </ligand>
</feature>
<comment type="caution">
    <text evidence="12">The sequence shown here is derived from an EMBL/GenBank/DDBJ whole genome shotgun (WGS) entry which is preliminary data.</text>
</comment>
<proteinExistence type="inferred from homology"/>
<keyword evidence="7 9" id="KW-0460">Magnesium</keyword>
<organism evidence="12 15">
    <name type="scientific">Eiseniibacteriota bacterium</name>
    <dbReference type="NCBI Taxonomy" id="2212470"/>
    <lineage>
        <taxon>Bacteria</taxon>
        <taxon>Candidatus Eiseniibacteriota</taxon>
    </lineage>
</organism>
<reference evidence="14 15" key="1">
    <citation type="journal article" date="2019" name="Nat. Microbiol.">
        <title>Mediterranean grassland soil C-N compound turnover is dependent on rainfall and depth, and is mediated by genomically divergent microorganisms.</title>
        <authorList>
            <person name="Diamond S."/>
            <person name="Andeer P.F."/>
            <person name="Li Z."/>
            <person name="Crits-Christoph A."/>
            <person name="Burstein D."/>
            <person name="Anantharaman K."/>
            <person name="Lane K.R."/>
            <person name="Thomas B.C."/>
            <person name="Pan C."/>
            <person name="Northen T.R."/>
            <person name="Banfield J.F."/>
        </authorList>
    </citation>
    <scope>NUCLEOTIDE SEQUENCE [LARGE SCALE GENOMIC DNA]</scope>
    <source>
        <strain evidence="12">WS_4</strain>
        <strain evidence="13">WS_7</strain>
    </source>
</reference>
<dbReference type="FunFam" id="3.30.1330.10:FF:000003">
    <property type="entry name" value="Selenide, water dikinase"/>
    <property type="match status" value="1"/>
</dbReference>
<evidence type="ECO:0000256" key="8">
    <source>
        <dbReference type="ARBA" id="ARBA00023266"/>
    </source>
</evidence>
<dbReference type="GO" id="GO:0004756">
    <property type="term" value="F:selenide, water dikinase activity"/>
    <property type="evidence" value="ECO:0007669"/>
    <property type="project" value="UniProtKB-UniRule"/>
</dbReference>
<evidence type="ECO:0000313" key="15">
    <source>
        <dbReference type="Proteomes" id="UP000319829"/>
    </source>
</evidence>
<comment type="catalytic activity">
    <reaction evidence="9">
        <text>hydrogenselenide + ATP + H2O = selenophosphate + AMP + phosphate + 2 H(+)</text>
        <dbReference type="Rhea" id="RHEA:18737"/>
        <dbReference type="ChEBI" id="CHEBI:15377"/>
        <dbReference type="ChEBI" id="CHEBI:15378"/>
        <dbReference type="ChEBI" id="CHEBI:16144"/>
        <dbReference type="ChEBI" id="CHEBI:29317"/>
        <dbReference type="ChEBI" id="CHEBI:30616"/>
        <dbReference type="ChEBI" id="CHEBI:43474"/>
        <dbReference type="ChEBI" id="CHEBI:456215"/>
        <dbReference type="EC" id="2.7.9.3"/>
    </reaction>
</comment>
<dbReference type="Pfam" id="PF00586">
    <property type="entry name" value="AIRS"/>
    <property type="match status" value="1"/>
</dbReference>
<feature type="domain" description="PurM-like C-terminal" evidence="11">
    <location>
        <begin position="171"/>
        <end position="342"/>
    </location>
</feature>
<dbReference type="Proteomes" id="UP000319829">
    <property type="component" value="Unassembled WGS sequence"/>
</dbReference>
<evidence type="ECO:0000256" key="5">
    <source>
        <dbReference type="ARBA" id="ARBA00022777"/>
    </source>
</evidence>
<comment type="cofactor">
    <cofactor evidence="9">
        <name>Mg(2+)</name>
        <dbReference type="ChEBI" id="CHEBI:18420"/>
    </cofactor>
    <text evidence="9">Binds 1 Mg(2+) ion per monomer.</text>
</comment>
<evidence type="ECO:0000256" key="7">
    <source>
        <dbReference type="ARBA" id="ARBA00022842"/>
    </source>
</evidence>
<evidence type="ECO:0000259" key="10">
    <source>
        <dbReference type="Pfam" id="PF00586"/>
    </source>
</evidence>
<dbReference type="PANTHER" id="PTHR10256">
    <property type="entry name" value="SELENIDE, WATER DIKINASE"/>
    <property type="match status" value="1"/>
</dbReference>
<protein>
    <recommendedName>
        <fullName evidence="9">Selenide, water dikinase</fullName>
        <ecNumber evidence="9">2.7.9.3</ecNumber>
    </recommendedName>
    <alternativeName>
        <fullName evidence="9">Selenium donor protein</fullName>
    </alternativeName>
    <alternativeName>
        <fullName evidence="9">Selenophosphate synthase</fullName>
    </alternativeName>
</protein>
<name>A0A538SQJ4_UNCEI</name>
<dbReference type="SUPFAM" id="SSF56042">
    <property type="entry name" value="PurM C-terminal domain-like"/>
    <property type="match status" value="1"/>
</dbReference>
<dbReference type="Gene3D" id="3.90.650.10">
    <property type="entry name" value="PurM-like C-terminal domain"/>
    <property type="match status" value="1"/>
</dbReference>
<feature type="binding site" evidence="9">
    <location>
        <begin position="141"/>
        <end position="143"/>
    </location>
    <ligand>
        <name>ATP</name>
        <dbReference type="ChEBI" id="CHEBI:30616"/>
        <note>ligand shared between dimeric partners</note>
    </ligand>
</feature>
<feature type="domain" description="PurM-like N-terminal" evidence="10">
    <location>
        <begin position="53"/>
        <end position="159"/>
    </location>
</feature>
<dbReference type="InterPro" id="IPR016188">
    <property type="entry name" value="PurM-like_N"/>
</dbReference>
<dbReference type="InterPro" id="IPR036921">
    <property type="entry name" value="PurM-like_N_sf"/>
</dbReference>
<evidence type="ECO:0000256" key="9">
    <source>
        <dbReference type="HAMAP-Rule" id="MF_00625"/>
    </source>
</evidence>
<dbReference type="CDD" id="cd02195">
    <property type="entry name" value="SelD"/>
    <property type="match status" value="1"/>
</dbReference>
<feature type="binding site" evidence="9">
    <location>
        <position position="229"/>
    </location>
    <ligand>
        <name>Mg(2+)</name>
        <dbReference type="ChEBI" id="CHEBI:18420"/>
    </ligand>
</feature>
<accession>A0A538SQJ4</accession>
<feature type="binding site" description="in other chain" evidence="9">
    <location>
        <position position="23"/>
    </location>
    <ligand>
        <name>ATP</name>
        <dbReference type="ChEBI" id="CHEBI:30616"/>
        <note>ligand shared between dimeric partners</note>
    </ligand>
</feature>
<dbReference type="Gene3D" id="3.30.1330.10">
    <property type="entry name" value="PurM-like, N-terminal domain"/>
    <property type="match status" value="1"/>
</dbReference>
<dbReference type="SUPFAM" id="SSF55326">
    <property type="entry name" value="PurM N-terminal domain-like"/>
    <property type="match status" value="1"/>
</dbReference>
<comment type="function">
    <text evidence="9">Synthesizes selenophosphate from selenide and ATP.</text>
</comment>
<feature type="binding site" description="in other chain" evidence="9">
    <location>
        <begin position="51"/>
        <end position="53"/>
    </location>
    <ligand>
        <name>ATP</name>
        <dbReference type="ChEBI" id="CHEBI:30616"/>
        <note>ligand shared between dimeric partners</note>
    </ligand>
</feature>
<evidence type="ECO:0000313" key="12">
    <source>
        <dbReference type="EMBL" id="TMQ53641.1"/>
    </source>
</evidence>
<evidence type="ECO:0000313" key="14">
    <source>
        <dbReference type="Proteomes" id="UP000317366"/>
    </source>
</evidence>
<dbReference type="InterPro" id="IPR010918">
    <property type="entry name" value="PurM-like_C_dom"/>
</dbReference>
<evidence type="ECO:0000256" key="3">
    <source>
        <dbReference type="ARBA" id="ARBA00022723"/>
    </source>
</evidence>
<feature type="binding site" description="in other chain" evidence="9">
    <location>
        <position position="71"/>
    </location>
    <ligand>
        <name>ATP</name>
        <dbReference type="ChEBI" id="CHEBI:30616"/>
        <note>ligand shared between dimeric partners</note>
    </ligand>
</feature>
<dbReference type="InterPro" id="IPR023061">
    <property type="entry name" value="SelD_I"/>
</dbReference>
<dbReference type="PIRSF" id="PIRSF036407">
    <property type="entry name" value="Selenphspht_syn"/>
    <property type="match status" value="1"/>
</dbReference>
<evidence type="ECO:0000256" key="6">
    <source>
        <dbReference type="ARBA" id="ARBA00022840"/>
    </source>
</evidence>
<dbReference type="GO" id="GO:0016260">
    <property type="term" value="P:selenocysteine biosynthetic process"/>
    <property type="evidence" value="ECO:0007669"/>
    <property type="project" value="InterPro"/>
</dbReference>
<feature type="binding site" description="in other chain" evidence="9">
    <location>
        <position position="94"/>
    </location>
    <ligand>
        <name>ATP</name>
        <dbReference type="ChEBI" id="CHEBI:30616"/>
        <note>ligand shared between dimeric partners</note>
    </ligand>
</feature>
<keyword evidence="4 9" id="KW-0547">Nucleotide-binding</keyword>
<dbReference type="GO" id="GO:0000287">
    <property type="term" value="F:magnesium ion binding"/>
    <property type="evidence" value="ECO:0007669"/>
    <property type="project" value="UniProtKB-UniRule"/>
</dbReference>
<dbReference type="EMBL" id="VBOU01000083">
    <property type="protein sequence ID" value="TMQ53641.1"/>
    <property type="molecule type" value="Genomic_DNA"/>
</dbReference>
<dbReference type="PANTHER" id="PTHR10256:SF0">
    <property type="entry name" value="INACTIVE SELENIDE, WATER DIKINASE-LIKE PROTEIN-RELATED"/>
    <property type="match status" value="1"/>
</dbReference>
<feature type="binding site" evidence="9">
    <location>
        <position position="54"/>
    </location>
    <ligand>
        <name>Mg(2+)</name>
        <dbReference type="ChEBI" id="CHEBI:18420"/>
    </ligand>
</feature>
<keyword evidence="2 9" id="KW-0808">Transferase</keyword>
<comment type="subunit">
    <text evidence="9">Homodimer.</text>
</comment>
<evidence type="ECO:0000256" key="4">
    <source>
        <dbReference type="ARBA" id="ARBA00022741"/>
    </source>
</evidence>
<evidence type="ECO:0000313" key="13">
    <source>
        <dbReference type="EMBL" id="TMQ67053.1"/>
    </source>
</evidence>
<dbReference type="FunFam" id="3.90.650.10:FF:000004">
    <property type="entry name" value="Selenide, water dikinase"/>
    <property type="match status" value="1"/>
</dbReference>
<evidence type="ECO:0000259" key="11">
    <source>
        <dbReference type="Pfam" id="PF02769"/>
    </source>
</evidence>
<feature type="active site" evidence="9">
    <location>
        <position position="20"/>
    </location>
</feature>
<comment type="similarity">
    <text evidence="1 9">Belongs to the selenophosphate synthase 1 family. Class I subfamily.</text>
</comment>
<dbReference type="EC" id="2.7.9.3" evidence="9"/>
<dbReference type="HAMAP" id="MF_00625">
    <property type="entry name" value="SelD"/>
    <property type="match status" value="1"/>
</dbReference>
<sequence>MRHARNEAVRLTEQVSCAGCAAKLSPLDLSQVLSALPGAPRSKGVLIGPETWDDAGVYRISPTRALVQTVDFFTPMVNDPFDFGRIAAANALSDVYAMGGTPMTALSIVCYPESGDMAVLGEILRGGAATLKQARVALMGGHSVRDKEMKFGFAVTGEVHPKRIVSNAGAKSGDMLVLTKPLGVGILATALKQRLLPEETVDLMTTQMATLNRAAGEAMQAVGVSAATDVTGFGLLGHALNVARASRKTIRIWSAAVPVLPGVLELAARGVMPGGLMTNASYAAPHVTFDAGISEPLRHVLVDPQTSGGLLIAVRPSRATALMRRLARGKVFATVVGEVLPRRTRPLEVAA</sequence>
<gene>
    <name evidence="9 12" type="primary">selD</name>
    <name evidence="12" type="ORF">E6K74_09015</name>
    <name evidence="13" type="ORF">E6K77_00290</name>
</gene>
<dbReference type="NCBIfam" id="TIGR00476">
    <property type="entry name" value="selD"/>
    <property type="match status" value="1"/>
</dbReference>
<feature type="site" description="Important for catalytic activity" evidence="9">
    <location>
        <position position="23"/>
    </location>
</feature>
<keyword evidence="6 9" id="KW-0067">ATP-binding</keyword>
<evidence type="ECO:0000256" key="1">
    <source>
        <dbReference type="ARBA" id="ARBA00008026"/>
    </source>
</evidence>
<keyword evidence="5 9" id="KW-0418">Kinase</keyword>
<evidence type="ECO:0000256" key="2">
    <source>
        <dbReference type="ARBA" id="ARBA00022679"/>
    </source>
</evidence>
<dbReference type="InterPro" id="IPR004536">
    <property type="entry name" value="SPS/SelD"/>
</dbReference>
<keyword evidence="8 9" id="KW-0711">Selenium</keyword>
<dbReference type="AlphaFoldDB" id="A0A538SQJ4"/>
<dbReference type="Pfam" id="PF02769">
    <property type="entry name" value="AIRS_C"/>
    <property type="match status" value="1"/>
</dbReference>